<dbReference type="NCBIfam" id="TIGR03370">
    <property type="entry name" value="VPLPA-CTERM"/>
    <property type="match status" value="1"/>
</dbReference>
<keyword evidence="1" id="KW-0812">Transmembrane</keyword>
<sequence length="195" mass="20995">MVAGEQADAGTLTIDFVQTAVECPSFTTSDRCVAYSGFSSVLAFVFDVSLSFDASLSSVGFRYSEVDIDESRGQSGNTFNPYNAILLYRPVGHLGGYFERNFDILVTRSSVSVSGHLFDGQDNLWLSPQGAIEGHNGDQYIFGARGFWSARYEPSGLDDGTPFSVVAAVPIPASLPLLSAGLGMLVLTRRRKNSL</sequence>
<dbReference type="Proteomes" id="UP000297741">
    <property type="component" value="Unassembled WGS sequence"/>
</dbReference>
<dbReference type="InterPro" id="IPR022472">
    <property type="entry name" value="VPLPA-CTERM"/>
</dbReference>
<evidence type="ECO:0000313" key="3">
    <source>
        <dbReference type="Proteomes" id="UP000297741"/>
    </source>
</evidence>
<comment type="caution">
    <text evidence="2">The sequence shown here is derived from an EMBL/GenBank/DDBJ whole genome shotgun (WGS) entry which is preliminary data.</text>
</comment>
<dbReference type="EMBL" id="RPEM01000011">
    <property type="protein sequence ID" value="TGD42109.1"/>
    <property type="molecule type" value="Genomic_DNA"/>
</dbReference>
<name>A0ABY2KID0_9RHOB</name>
<gene>
    <name evidence="2" type="ORF">EEB11_15145</name>
</gene>
<reference evidence="2 3" key="1">
    <citation type="submission" date="2018-11" db="EMBL/GenBank/DDBJ databases">
        <title>Tabrizicola sp. isolated from sediment of alpine lake.</title>
        <authorList>
            <person name="Liu Z."/>
        </authorList>
    </citation>
    <scope>NUCLEOTIDE SEQUENCE [LARGE SCALE GENOMIC DNA]</scope>
    <source>
        <strain evidence="2 3">DRYC-M-16</strain>
    </source>
</reference>
<feature type="transmembrane region" description="Helical" evidence="1">
    <location>
        <begin position="163"/>
        <end position="187"/>
    </location>
</feature>
<evidence type="ECO:0000256" key="1">
    <source>
        <dbReference type="SAM" id="Phobius"/>
    </source>
</evidence>
<keyword evidence="3" id="KW-1185">Reference proteome</keyword>
<proteinExistence type="predicted"/>
<evidence type="ECO:0000313" key="2">
    <source>
        <dbReference type="EMBL" id="TGD42109.1"/>
    </source>
</evidence>
<keyword evidence="1" id="KW-0472">Membrane</keyword>
<keyword evidence="1" id="KW-1133">Transmembrane helix</keyword>
<organism evidence="2 3">
    <name type="scientific">Pseudotabrizicola sediminis</name>
    <dbReference type="NCBI Taxonomy" id="2486418"/>
    <lineage>
        <taxon>Bacteria</taxon>
        <taxon>Pseudomonadati</taxon>
        <taxon>Pseudomonadota</taxon>
        <taxon>Alphaproteobacteria</taxon>
        <taxon>Rhodobacterales</taxon>
        <taxon>Paracoccaceae</taxon>
        <taxon>Pseudotabrizicola</taxon>
    </lineage>
</organism>
<protein>
    <submittedName>
        <fullName evidence="2">VPLPA-CTERM sorting domain-containing protein</fullName>
    </submittedName>
</protein>
<accession>A0ABY2KID0</accession>